<evidence type="ECO:0000313" key="4">
    <source>
        <dbReference type="Proteomes" id="UP000812844"/>
    </source>
</evidence>
<name>A0ABS6WAR1_9BIFI</name>
<feature type="compositionally biased region" description="Low complexity" evidence="1">
    <location>
        <begin position="11"/>
        <end position="30"/>
    </location>
</feature>
<keyword evidence="4" id="KW-1185">Reference proteome</keyword>
<evidence type="ECO:0000256" key="2">
    <source>
        <dbReference type="SAM" id="Phobius"/>
    </source>
</evidence>
<protein>
    <recommendedName>
        <fullName evidence="5">Cell division protein FtsL</fullName>
    </recommendedName>
</protein>
<feature type="region of interest" description="Disordered" evidence="1">
    <location>
        <begin position="1"/>
        <end position="30"/>
    </location>
</feature>
<keyword evidence="2" id="KW-1133">Transmembrane helix</keyword>
<evidence type="ECO:0008006" key="5">
    <source>
        <dbReference type="Google" id="ProtNLM"/>
    </source>
</evidence>
<gene>
    <name evidence="3" type="ORF">KIH73_09620</name>
</gene>
<organism evidence="3 4">
    <name type="scientific">Bifidobacterium phasiani</name>
    <dbReference type="NCBI Taxonomy" id="2834431"/>
    <lineage>
        <taxon>Bacteria</taxon>
        <taxon>Bacillati</taxon>
        <taxon>Actinomycetota</taxon>
        <taxon>Actinomycetes</taxon>
        <taxon>Bifidobacteriales</taxon>
        <taxon>Bifidobacteriaceae</taxon>
        <taxon>Bifidobacterium</taxon>
    </lineage>
</organism>
<keyword evidence="2" id="KW-0812">Transmembrane</keyword>
<keyword evidence="2" id="KW-0472">Membrane</keyword>
<reference evidence="3 4" key="1">
    <citation type="submission" date="2021-05" db="EMBL/GenBank/DDBJ databases">
        <title>Phylogenetic classification of ten novel species belonging to the genus Bifidobacterium comprising B. colchicus sp. nov., B. abeli sp. nov., B. bicoloris sp. nov., B. guerezis sp. nov., B. rosaliae sp. nov., B. santillanensis sp. nov., B. argentati sp. nov., B. amazzoni sp. nov., B. pluviali sp. nov., and B. pinnaculum sp. nov.</title>
        <authorList>
            <person name="Lugli G.A."/>
            <person name="Ruiz Garcia L."/>
            <person name="Margolles A."/>
            <person name="Ventura M."/>
        </authorList>
    </citation>
    <scope>NUCLEOTIDE SEQUENCE [LARGE SCALE GENOMIC DNA]</scope>
    <source>
        <strain evidence="3 4">6T3</strain>
    </source>
</reference>
<comment type="caution">
    <text evidence="3">The sequence shown here is derived from an EMBL/GenBank/DDBJ whole genome shotgun (WGS) entry which is preliminary data.</text>
</comment>
<dbReference type="Proteomes" id="UP000812844">
    <property type="component" value="Unassembled WGS sequence"/>
</dbReference>
<dbReference type="EMBL" id="JAHBBD010000028">
    <property type="protein sequence ID" value="MBW3083603.1"/>
    <property type="molecule type" value="Genomic_DNA"/>
</dbReference>
<proteinExistence type="predicted"/>
<sequence>MPAPARSARSGAQTQPAGRPAQATPAATRPQLRVVKGRRADDQSVSRRLGRIIEWTRSRTTPLLHVTASIVFLGATLLGALALRTQMVQNSFEAAQVESNIATLNQDVQDAQSRLDELEASLPEKAKEMGMVPQEGSISIDLSDYQPSGGAQ</sequence>
<accession>A0ABS6WAR1</accession>
<dbReference type="RefSeq" id="WP_219082953.1">
    <property type="nucleotide sequence ID" value="NZ_JAHBBD010000028.1"/>
</dbReference>
<evidence type="ECO:0000256" key="1">
    <source>
        <dbReference type="SAM" id="MobiDB-lite"/>
    </source>
</evidence>
<feature type="region of interest" description="Disordered" evidence="1">
    <location>
        <begin position="123"/>
        <end position="152"/>
    </location>
</feature>
<evidence type="ECO:0000313" key="3">
    <source>
        <dbReference type="EMBL" id="MBW3083603.1"/>
    </source>
</evidence>
<feature type="transmembrane region" description="Helical" evidence="2">
    <location>
        <begin position="63"/>
        <end position="83"/>
    </location>
</feature>